<dbReference type="GO" id="GO:0008483">
    <property type="term" value="F:transaminase activity"/>
    <property type="evidence" value="ECO:0007669"/>
    <property type="project" value="UniProtKB-KW"/>
</dbReference>
<sequence length="463" mass="52255">MKAIMPVLDDSRKKPYYLQLYDYIKEAILKGEIRENEKLPSLRSLSRSTGLSVTTVEQSYNQLLVEGYVYSKAQSGYYVRDVFSHLSHTQTPSASELLAPQGTAENTSSPGDESPVFHCDPDCFDFNKWKKCMNKILTEFSTSLFFESDPQGEPELRAEISRYLYMSRGVSCDPEQIIIGAGTQQITNHLATLLRKLSIEHVALEDPGYLPVRSIFRDRGFALTPVDVADDGLIIEKLPTNIRTAVYVSPSNHVPTGAVMPIGRRYELMGWAASNDSYIIEDDYDSELRYFSKPIPALKSLENSSRVIYLGSFSSTLFAAVKISYMVLPEEMARLFSSMAQDYSQTCSKLEQLTLAMFMESGHYQTHIKKLRKLYSQKLSAVTDTFAEEASDFVTVKNTSSGISVILNVKSRKTTEELKKDAEQLGIPAVPHPKEGLLALYYNQIPLVEIPRLFRTLIEKWRS</sequence>
<dbReference type="InterPro" id="IPR036388">
    <property type="entry name" value="WH-like_DNA-bd_sf"/>
</dbReference>
<dbReference type="InterPro" id="IPR051446">
    <property type="entry name" value="HTH_trans_reg/aminotransferase"/>
</dbReference>
<dbReference type="SUPFAM" id="SSF46785">
    <property type="entry name" value="Winged helix' DNA-binding domain"/>
    <property type="match status" value="1"/>
</dbReference>
<keyword evidence="2" id="KW-0663">Pyridoxal phosphate</keyword>
<dbReference type="InterPro" id="IPR000524">
    <property type="entry name" value="Tscrpt_reg_HTH_GntR"/>
</dbReference>
<evidence type="ECO:0000259" key="6">
    <source>
        <dbReference type="PROSITE" id="PS50949"/>
    </source>
</evidence>
<keyword evidence="8" id="KW-1185">Reference proteome</keyword>
<dbReference type="InterPro" id="IPR015421">
    <property type="entry name" value="PyrdxlP-dep_Trfase_major"/>
</dbReference>
<dbReference type="InterPro" id="IPR004839">
    <property type="entry name" value="Aminotransferase_I/II_large"/>
</dbReference>
<evidence type="ECO:0000256" key="3">
    <source>
        <dbReference type="ARBA" id="ARBA00023015"/>
    </source>
</evidence>
<dbReference type="RefSeq" id="WP_249287032.1">
    <property type="nucleotide sequence ID" value="NZ_JACRWC010000079.1"/>
</dbReference>
<keyword evidence="4" id="KW-0238">DNA-binding</keyword>
<evidence type="ECO:0000313" key="7">
    <source>
        <dbReference type="EMBL" id="MBC5999613.1"/>
    </source>
</evidence>
<evidence type="ECO:0000256" key="2">
    <source>
        <dbReference type="ARBA" id="ARBA00022898"/>
    </source>
</evidence>
<proteinExistence type="inferred from homology"/>
<dbReference type="CDD" id="cd00609">
    <property type="entry name" value="AAT_like"/>
    <property type="match status" value="1"/>
</dbReference>
<dbReference type="SMART" id="SM00345">
    <property type="entry name" value="HTH_GNTR"/>
    <property type="match status" value="1"/>
</dbReference>
<keyword evidence="3" id="KW-0805">Transcription regulation</keyword>
<dbReference type="Pfam" id="PF00155">
    <property type="entry name" value="Aminotran_1_2"/>
    <property type="match status" value="1"/>
</dbReference>
<dbReference type="Pfam" id="PF00392">
    <property type="entry name" value="GntR"/>
    <property type="match status" value="1"/>
</dbReference>
<evidence type="ECO:0000256" key="5">
    <source>
        <dbReference type="ARBA" id="ARBA00023163"/>
    </source>
</evidence>
<name>A0A923NCP0_9FIRM</name>
<dbReference type="PROSITE" id="PS50949">
    <property type="entry name" value="HTH_GNTR"/>
    <property type="match status" value="1"/>
</dbReference>
<dbReference type="InterPro" id="IPR015424">
    <property type="entry name" value="PyrdxlP-dep_Trfase"/>
</dbReference>
<dbReference type="Gene3D" id="3.40.640.10">
    <property type="entry name" value="Type I PLP-dependent aspartate aminotransferase-like (Major domain)"/>
    <property type="match status" value="1"/>
</dbReference>
<dbReference type="InterPro" id="IPR036390">
    <property type="entry name" value="WH_DNA-bd_sf"/>
</dbReference>
<evidence type="ECO:0000256" key="4">
    <source>
        <dbReference type="ARBA" id="ARBA00023125"/>
    </source>
</evidence>
<dbReference type="AlphaFoldDB" id="A0A923NCP0"/>
<comment type="similarity">
    <text evidence="1">In the C-terminal section; belongs to the class-I pyridoxal-phosphate-dependent aminotransferase family.</text>
</comment>
<protein>
    <submittedName>
        <fullName evidence="7">PLP-dependent aminotransferase family protein</fullName>
    </submittedName>
</protein>
<gene>
    <name evidence="7" type="ORF">H8876_06335</name>
</gene>
<evidence type="ECO:0000256" key="1">
    <source>
        <dbReference type="ARBA" id="ARBA00005384"/>
    </source>
</evidence>
<comment type="caution">
    <text evidence="7">The sequence shown here is derived from an EMBL/GenBank/DDBJ whole genome shotgun (WGS) entry which is preliminary data.</text>
</comment>
<keyword evidence="7" id="KW-0808">Transferase</keyword>
<organism evidence="7 8">
    <name type="scientific">Lentihominibacter faecis</name>
    <dbReference type="NCBI Taxonomy" id="2764712"/>
    <lineage>
        <taxon>Bacteria</taxon>
        <taxon>Bacillati</taxon>
        <taxon>Bacillota</taxon>
        <taxon>Clostridia</taxon>
        <taxon>Peptostreptococcales</taxon>
        <taxon>Anaerovoracaceae</taxon>
        <taxon>Lentihominibacter</taxon>
    </lineage>
</organism>
<dbReference type="GO" id="GO:0030170">
    <property type="term" value="F:pyridoxal phosphate binding"/>
    <property type="evidence" value="ECO:0007669"/>
    <property type="project" value="InterPro"/>
</dbReference>
<accession>A0A923NCP0</accession>
<feature type="domain" description="HTH gntR-type" evidence="6">
    <location>
        <begin position="14"/>
        <end position="82"/>
    </location>
</feature>
<dbReference type="PANTHER" id="PTHR46577:SF1">
    <property type="entry name" value="HTH-TYPE TRANSCRIPTIONAL REGULATORY PROTEIN GABR"/>
    <property type="match status" value="1"/>
</dbReference>
<dbReference type="SUPFAM" id="SSF53383">
    <property type="entry name" value="PLP-dependent transferases"/>
    <property type="match status" value="1"/>
</dbReference>
<dbReference type="GO" id="GO:0003677">
    <property type="term" value="F:DNA binding"/>
    <property type="evidence" value="ECO:0007669"/>
    <property type="project" value="UniProtKB-KW"/>
</dbReference>
<dbReference type="CDD" id="cd07377">
    <property type="entry name" value="WHTH_GntR"/>
    <property type="match status" value="1"/>
</dbReference>
<keyword evidence="5" id="KW-0804">Transcription</keyword>
<evidence type="ECO:0000313" key="8">
    <source>
        <dbReference type="Proteomes" id="UP000644115"/>
    </source>
</evidence>
<dbReference type="Gene3D" id="1.10.10.10">
    <property type="entry name" value="Winged helix-like DNA-binding domain superfamily/Winged helix DNA-binding domain"/>
    <property type="match status" value="1"/>
</dbReference>
<keyword evidence="7" id="KW-0032">Aminotransferase</keyword>
<dbReference type="PANTHER" id="PTHR46577">
    <property type="entry name" value="HTH-TYPE TRANSCRIPTIONAL REGULATORY PROTEIN GABR"/>
    <property type="match status" value="1"/>
</dbReference>
<dbReference type="Proteomes" id="UP000644115">
    <property type="component" value="Unassembled WGS sequence"/>
</dbReference>
<reference evidence="7" key="1">
    <citation type="submission" date="2020-08" db="EMBL/GenBank/DDBJ databases">
        <authorList>
            <person name="Liu C."/>
            <person name="Sun Q."/>
        </authorList>
    </citation>
    <scope>NUCLEOTIDE SEQUENCE</scope>
    <source>
        <strain evidence="7">BX16</strain>
    </source>
</reference>
<dbReference type="EMBL" id="JACRWC010000079">
    <property type="protein sequence ID" value="MBC5999613.1"/>
    <property type="molecule type" value="Genomic_DNA"/>
</dbReference>
<dbReference type="GO" id="GO:0003700">
    <property type="term" value="F:DNA-binding transcription factor activity"/>
    <property type="evidence" value="ECO:0007669"/>
    <property type="project" value="InterPro"/>
</dbReference>